<sequence>MFAEERRAEIAKLVASARRVNGADLARRYDVTMETVRRDLAALEEAGKLRRVHGGAVTIEQSTSLESSISSRQGMNTPEKRRIATKAYQMLRDSEAGSIVLDAGSTIEILADHIGAENFSLKTGNDRIIITHALHIAVKLAEAEGVTLELVGGQLRKMTWAAVGARAAEHFGTMRPDIAFIGANGIEAHFGISTPGMNEAIVKTAICKAARRVVLLCDSAKFGQESLVRFAGFEDIDTLITDREPEGALRQALEAANVEIVIA</sequence>
<reference evidence="9" key="1">
    <citation type="submission" date="2015-08" db="EMBL/GenBank/DDBJ databases">
        <title>Complete DNA Sequence of Pseudomonas syringae pv. actinidiae, the Causal Agent of Kiwifruit Canker Disease.</title>
        <authorList>
            <person name="Rikkerink E.H.A."/>
            <person name="Fineran P.C."/>
        </authorList>
    </citation>
    <scope>NUCLEOTIDE SEQUENCE</scope>
    <source>
        <strain evidence="9">NUM-Rm6536</strain>
    </source>
</reference>
<dbReference type="InterPro" id="IPR050313">
    <property type="entry name" value="Carb_Metab_HTH_regulators"/>
</dbReference>
<dbReference type="EMBL" id="AP014938">
    <property type="protein sequence ID" value="BAS20196.1"/>
    <property type="molecule type" value="Genomic_DNA"/>
</dbReference>
<dbReference type="RefSeq" id="WP_049357323.1">
    <property type="nucleotide sequence ID" value="NZ_AP014938.1"/>
</dbReference>
<dbReference type="PANTHER" id="PTHR30363">
    <property type="entry name" value="HTH-TYPE TRANSCRIPTIONAL REGULATOR SRLR-RELATED"/>
    <property type="match status" value="1"/>
</dbReference>
<dbReference type="Pfam" id="PF08220">
    <property type="entry name" value="HTH_DeoR"/>
    <property type="match status" value="1"/>
</dbReference>
<protein>
    <recommendedName>
        <fullName evidence="1">Lactose phosphotransferase system repressor</fullName>
    </recommendedName>
</protein>
<evidence type="ECO:0000256" key="5">
    <source>
        <dbReference type="ARBA" id="ARBA00023163"/>
    </source>
</evidence>
<dbReference type="PROSITE" id="PS51000">
    <property type="entry name" value="HTH_DEOR_2"/>
    <property type="match status" value="1"/>
</dbReference>
<evidence type="ECO:0000256" key="6">
    <source>
        <dbReference type="ARBA" id="ARBA00024937"/>
    </source>
</evidence>
<comment type="function">
    <text evidence="6">Repressor of the lactose catabolism operon. Galactose-6-phosphate is the inducer.</text>
</comment>
<evidence type="ECO:0000256" key="1">
    <source>
        <dbReference type="ARBA" id="ARBA00021390"/>
    </source>
</evidence>
<dbReference type="InterPro" id="IPR014036">
    <property type="entry name" value="DeoR-like_C"/>
</dbReference>
<dbReference type="PRINTS" id="PR00037">
    <property type="entry name" value="HTHLACR"/>
</dbReference>
<organism evidence="9">
    <name type="scientific">Rothia mucilaginosa</name>
    <dbReference type="NCBI Taxonomy" id="43675"/>
    <lineage>
        <taxon>Bacteria</taxon>
        <taxon>Bacillati</taxon>
        <taxon>Actinomycetota</taxon>
        <taxon>Actinomycetes</taxon>
        <taxon>Micrococcales</taxon>
        <taxon>Micrococcaceae</taxon>
        <taxon>Rothia</taxon>
    </lineage>
</organism>
<dbReference type="InterPro" id="IPR018356">
    <property type="entry name" value="Tscrpt_reg_HTH_DeoR_CS"/>
</dbReference>
<dbReference type="GO" id="GO:0003700">
    <property type="term" value="F:DNA-binding transcription factor activity"/>
    <property type="evidence" value="ECO:0007669"/>
    <property type="project" value="InterPro"/>
</dbReference>
<dbReference type="InterPro" id="IPR036390">
    <property type="entry name" value="WH_DNA-bd_sf"/>
</dbReference>
<feature type="domain" description="HTH deoR-type" evidence="7">
    <location>
        <begin position="3"/>
        <end position="58"/>
    </location>
</feature>
<dbReference type="GO" id="GO:0003677">
    <property type="term" value="F:DNA binding"/>
    <property type="evidence" value="ECO:0007669"/>
    <property type="project" value="UniProtKB-KW"/>
</dbReference>
<dbReference type="SMART" id="SM00420">
    <property type="entry name" value="HTH_DEOR"/>
    <property type="match status" value="1"/>
</dbReference>
<dbReference type="AlphaFoldDB" id="A0A0K2RZB1"/>
<dbReference type="PROSITE" id="PS00894">
    <property type="entry name" value="HTH_DEOR_1"/>
    <property type="match status" value="1"/>
</dbReference>
<gene>
    <name evidence="8" type="ORF">CO690_06515</name>
    <name evidence="9" type="ORF">RM6536_0949</name>
</gene>
<keyword evidence="2" id="KW-0678">Repressor</keyword>
<dbReference type="PATRIC" id="fig|43675.28.peg.976"/>
<dbReference type="InterPro" id="IPR037171">
    <property type="entry name" value="NagB/RpiA_transferase-like"/>
</dbReference>
<evidence type="ECO:0000256" key="2">
    <source>
        <dbReference type="ARBA" id="ARBA00022491"/>
    </source>
</evidence>
<dbReference type="EMBL" id="CP023510">
    <property type="protein sequence ID" value="ATF63346.1"/>
    <property type="molecule type" value="Genomic_DNA"/>
</dbReference>
<keyword evidence="5" id="KW-0804">Transcription</keyword>
<reference evidence="10" key="2">
    <citation type="submission" date="2015-08" db="EMBL/GenBank/DDBJ databases">
        <title>Complete genome sequence of Rothia mucilaginosa strain NUM-Rm6536.</title>
        <authorList>
            <person name="Nambu T."/>
        </authorList>
    </citation>
    <scope>NUCLEOTIDE SEQUENCE [LARGE SCALE GENOMIC DNA]</scope>
    <source>
        <strain evidence="10">NUM-Rm6536</strain>
    </source>
</reference>
<dbReference type="SUPFAM" id="SSF46785">
    <property type="entry name" value="Winged helix' DNA-binding domain"/>
    <property type="match status" value="1"/>
</dbReference>
<dbReference type="Pfam" id="PF00455">
    <property type="entry name" value="DeoRC"/>
    <property type="match status" value="1"/>
</dbReference>
<dbReference type="Proteomes" id="UP000066203">
    <property type="component" value="Chromosome"/>
</dbReference>
<dbReference type="InterPro" id="IPR001034">
    <property type="entry name" value="DeoR_HTH"/>
</dbReference>
<name>A0A0K2RZB1_9MICC</name>
<dbReference type="PANTHER" id="PTHR30363:SF4">
    <property type="entry name" value="GLYCEROL-3-PHOSPHATE REGULON REPRESSOR"/>
    <property type="match status" value="1"/>
</dbReference>
<evidence type="ECO:0000259" key="7">
    <source>
        <dbReference type="PROSITE" id="PS51000"/>
    </source>
</evidence>
<dbReference type="Gene3D" id="1.10.10.10">
    <property type="entry name" value="Winged helix-like DNA-binding domain superfamily/Winged helix DNA-binding domain"/>
    <property type="match status" value="1"/>
</dbReference>
<accession>A0A0K2RZB1</accession>
<reference evidence="8" key="4">
    <citation type="submission" date="2017-09" db="EMBL/GenBank/DDBJ databases">
        <title>FDA dAtabase for Regulatory Grade micrObial Sequences (FDA-ARGOS): Supporting development and validation of Infectious Disease Dx tests.</title>
        <authorList>
            <person name="Campos J."/>
            <person name="Goldberg B."/>
            <person name="Tallon L."/>
            <person name="Sadzewicz L."/>
            <person name="Ott S."/>
            <person name="Zhao X."/>
            <person name="Nagaraj S."/>
            <person name="Vavikolanu K."/>
            <person name="Aluvathingal J."/>
            <person name="Nadendla S."/>
            <person name="Geyer C."/>
            <person name="Nandy P."/>
            <person name="Hobson J."/>
            <person name="Sichtig H."/>
        </authorList>
    </citation>
    <scope>NUCLEOTIDE SEQUENCE</scope>
    <source>
        <strain evidence="8">FDAARGOS_369</strain>
    </source>
</reference>
<evidence type="ECO:0000313" key="9">
    <source>
        <dbReference type="EMBL" id="BAS20196.1"/>
    </source>
</evidence>
<evidence type="ECO:0000256" key="3">
    <source>
        <dbReference type="ARBA" id="ARBA00023015"/>
    </source>
</evidence>
<evidence type="ECO:0000256" key="4">
    <source>
        <dbReference type="ARBA" id="ARBA00023125"/>
    </source>
</evidence>
<dbReference type="Proteomes" id="UP000218628">
    <property type="component" value="Chromosome"/>
</dbReference>
<dbReference type="SUPFAM" id="SSF100950">
    <property type="entry name" value="NagB/RpiA/CoA transferase-like"/>
    <property type="match status" value="1"/>
</dbReference>
<evidence type="ECO:0000313" key="10">
    <source>
        <dbReference type="Proteomes" id="UP000066203"/>
    </source>
</evidence>
<reference evidence="11" key="3">
    <citation type="submission" date="2017-09" db="EMBL/GenBank/DDBJ databases">
        <title>FDA dAtabase for Regulatory Grade micrObial Sequences (FDA-ARGOS): Supporting development and validation of Infectious Disease Dx tests.</title>
        <authorList>
            <person name="Minogue T."/>
            <person name="Wolcott M."/>
            <person name="Wasieloski L."/>
            <person name="Aguilar W."/>
            <person name="Moore D."/>
            <person name="Tallon L."/>
            <person name="Sadzewicz L."/>
            <person name="Ott S."/>
            <person name="Zhao X."/>
            <person name="Nagaraj S."/>
            <person name="Vavikolanu K."/>
            <person name="Aluvathingal J."/>
            <person name="Nadendla S."/>
            <person name="Sichtig H."/>
        </authorList>
    </citation>
    <scope>NUCLEOTIDE SEQUENCE [LARGE SCALE GENOMIC DNA]</scope>
    <source>
        <strain evidence="11">FDAARGOS_369</strain>
    </source>
</reference>
<dbReference type="Gene3D" id="3.40.50.1360">
    <property type="match status" value="1"/>
</dbReference>
<dbReference type="SMART" id="SM01134">
    <property type="entry name" value="DeoRC"/>
    <property type="match status" value="1"/>
</dbReference>
<evidence type="ECO:0000313" key="8">
    <source>
        <dbReference type="EMBL" id="ATF63346.1"/>
    </source>
</evidence>
<proteinExistence type="predicted"/>
<evidence type="ECO:0000313" key="11">
    <source>
        <dbReference type="Proteomes" id="UP000218628"/>
    </source>
</evidence>
<keyword evidence="3" id="KW-0805">Transcription regulation</keyword>
<dbReference type="InterPro" id="IPR036388">
    <property type="entry name" value="WH-like_DNA-bd_sf"/>
</dbReference>
<keyword evidence="4" id="KW-0238">DNA-binding</keyword>